<evidence type="ECO:0000313" key="5">
    <source>
        <dbReference type="EMBL" id="MDM3926793.1"/>
    </source>
</evidence>
<reference evidence="7" key="3">
    <citation type="submission" date="2023-06" db="EMBL/GenBank/DDBJ databases">
        <title>Itaconate inhibition of nontuberculous mycobacteria.</title>
        <authorList>
            <person name="Spilker T."/>
        </authorList>
    </citation>
    <scope>NUCLEOTIDE SEQUENCE [LARGE SCALE GENOMIC DNA]</scope>
    <source>
        <strain evidence="7">FLAC1071</strain>
    </source>
</reference>
<reference evidence="5" key="4">
    <citation type="submission" date="2023-06" db="EMBL/GenBank/DDBJ databases">
        <authorList>
            <person name="Spilker T."/>
        </authorList>
    </citation>
    <scope>NUCLEOTIDE SEQUENCE</scope>
    <source>
        <strain evidence="5">FLAC1071</strain>
    </source>
</reference>
<dbReference type="EMBL" id="CP015267">
    <property type="protein sequence ID" value="ASL15553.1"/>
    <property type="molecule type" value="Genomic_DNA"/>
</dbReference>
<dbReference type="Proteomes" id="UP001529272">
    <property type="component" value="Unassembled WGS sequence"/>
</dbReference>
<dbReference type="SUPFAM" id="SSF53474">
    <property type="entry name" value="alpha/beta-Hydrolases"/>
    <property type="match status" value="1"/>
</dbReference>
<evidence type="ECO:0000256" key="2">
    <source>
        <dbReference type="ARBA" id="ARBA00022801"/>
    </source>
</evidence>
<evidence type="ECO:0000313" key="4">
    <source>
        <dbReference type="EMBL" id="ASL15553.1"/>
    </source>
</evidence>
<gene>
    <name evidence="4" type="ORF">MYCOZU2_03162</name>
    <name evidence="5" type="ORF">QRB35_12230</name>
</gene>
<keyword evidence="7" id="KW-1185">Reference proteome</keyword>
<dbReference type="Proteomes" id="UP000198286">
    <property type="component" value="Chromosome"/>
</dbReference>
<dbReference type="GO" id="GO:0016787">
    <property type="term" value="F:hydrolase activity"/>
    <property type="evidence" value="ECO:0007669"/>
    <property type="project" value="UniProtKB-KW"/>
</dbReference>
<reference evidence="4 6" key="1">
    <citation type="journal article" date="2017" name="Lancet Infect. Dis.">
        <title>Global outbreak of severe Mycobacterium chimaera disease after cardiac surgery: a molecular epidemiological study.</title>
        <authorList>
            <person name="van Ingen J."/>
            <person name="Kohl T."/>
            <person name="Kranzer K."/>
            <person name="Hasse B."/>
            <person name="Keller P."/>
            <person name="Szafranska A."/>
            <person name="Hillemann D."/>
            <person name="Chand M."/>
            <person name="Schreiber P."/>
            <person name="Sommerstein R."/>
            <person name="Berger C."/>
            <person name="Genoni M."/>
            <person name="Ruegg C."/>
            <person name="Troillet N."/>
            <person name="Widmer A.F."/>
            <person name="Becker S.L."/>
            <person name="Herrmann M."/>
            <person name="Eckmanns T."/>
            <person name="Haller S."/>
            <person name="Hoeller C."/>
            <person name="Debast S.B."/>
            <person name="Wolfhagen M.J."/>
            <person name="Hopman J."/>
            <person name="Kluytmans J."/>
            <person name="Langelaar M."/>
            <person name="Notermans D.W."/>
            <person name="ten Oever J."/>
            <person name="van den Barselaar P."/>
            <person name="Vonk A.B.A."/>
            <person name="Vos M.C."/>
            <person name="Ahmed N."/>
            <person name="Brown T."/>
            <person name="Crook D."/>
            <person name="Lamagni T."/>
            <person name="Phin N."/>
            <person name="Smith E.G."/>
            <person name="Zambon M."/>
            <person name="Serr A."/>
            <person name="Goetting T."/>
            <person name="Ebner W."/>
            <person name="Thuermer A."/>
            <person name="Utpatel C."/>
            <person name="Sproer C."/>
            <person name="Bunk B."/>
            <person name="Nubel U."/>
            <person name="Bloemberg G."/>
            <person name="Bottger E."/>
            <person name="Niemann S."/>
            <person name="Wagner D."/>
            <person name="Sax H."/>
        </authorList>
    </citation>
    <scope>NUCLEOTIDE SEQUENCE [LARGE SCALE GENOMIC DNA]</scope>
    <source>
        <strain evidence="4 6">ZUERICH-2</strain>
    </source>
</reference>
<dbReference type="Pfam" id="PF07859">
    <property type="entry name" value="Abhydrolase_3"/>
    <property type="match status" value="1"/>
</dbReference>
<sequence>MSLDPQIAAIIEQLDSGFPPVHEMSGAEARALIRSRVVPAAQPEPVAEVADRLIEGQGGPIPVRVYRPEADGPLPLVVYAHGGGFVFCDLDSHDGLCRNLANLVPAVVVSVDYRLAPENSWPAAAEDVYTATCWAHDNAASLGADPGRLVVGGDSAGGNLAAVTAIMSRDRGGPAPAAQLLLYPVIAADFDAESYRLFGRGYYNPEPALRWYWDCYVPSCDDRAHPYATPLNADLRGLPPAVVVIAGHDPLRDEGLAFAAALETAGVPTVGLRYEGGIHGFMTMPMLDIAHRARTEATAALTDLLRR</sequence>
<dbReference type="EMBL" id="JASZZX010000008">
    <property type="protein sequence ID" value="MDM3926793.1"/>
    <property type="molecule type" value="Genomic_DNA"/>
</dbReference>
<dbReference type="PANTHER" id="PTHR48081">
    <property type="entry name" value="AB HYDROLASE SUPERFAMILY PROTEIN C4A8.06C"/>
    <property type="match status" value="1"/>
</dbReference>
<dbReference type="Gene3D" id="3.40.50.1820">
    <property type="entry name" value="alpha/beta hydrolase"/>
    <property type="match status" value="1"/>
</dbReference>
<dbReference type="InterPro" id="IPR050300">
    <property type="entry name" value="GDXG_lipolytic_enzyme"/>
</dbReference>
<accession>A0A7U5RVI5</accession>
<dbReference type="RefSeq" id="WP_089151820.1">
    <property type="nucleotide sequence ID" value="NZ_CP015267.1"/>
</dbReference>
<dbReference type="InterPro" id="IPR013094">
    <property type="entry name" value="AB_hydrolase_3"/>
</dbReference>
<protein>
    <submittedName>
        <fullName evidence="5">Alpha/beta hydrolase</fullName>
    </submittedName>
    <submittedName>
        <fullName evidence="4">Esterase</fullName>
    </submittedName>
</protein>
<evidence type="ECO:0000313" key="6">
    <source>
        <dbReference type="Proteomes" id="UP000198286"/>
    </source>
</evidence>
<evidence type="ECO:0000313" key="7">
    <source>
        <dbReference type="Proteomes" id="UP001529272"/>
    </source>
</evidence>
<evidence type="ECO:0000259" key="3">
    <source>
        <dbReference type="Pfam" id="PF07859"/>
    </source>
</evidence>
<reference evidence="5 7" key="2">
    <citation type="submission" date="2023-06" db="EMBL/GenBank/DDBJ databases">
        <title>Itaconate inhibition of nontuberculous mycobacteria.</title>
        <authorList>
            <person name="Breen P."/>
            <person name="Zimbric M."/>
            <person name="Caverly L."/>
        </authorList>
    </citation>
    <scope>NUCLEOTIDE SEQUENCE [LARGE SCALE GENOMIC DNA]</scope>
    <source>
        <strain evidence="5 7">FLAC1071</strain>
    </source>
</reference>
<dbReference type="InterPro" id="IPR029058">
    <property type="entry name" value="AB_hydrolase_fold"/>
</dbReference>
<feature type="domain" description="Alpha/beta hydrolase fold-3" evidence="3">
    <location>
        <begin position="77"/>
        <end position="282"/>
    </location>
</feature>
<dbReference type="PANTHER" id="PTHR48081:SF8">
    <property type="entry name" value="ALPHA_BETA HYDROLASE FOLD-3 DOMAIN-CONTAINING PROTEIN-RELATED"/>
    <property type="match status" value="1"/>
</dbReference>
<proteinExistence type="inferred from homology"/>
<dbReference type="FunFam" id="3.40.50.1820:FF:000089">
    <property type="entry name" value="Alpha/beta hydrolase"/>
    <property type="match status" value="1"/>
</dbReference>
<comment type="similarity">
    <text evidence="1">Belongs to the 'GDXG' lipolytic enzyme family.</text>
</comment>
<keyword evidence="2 5" id="KW-0378">Hydrolase</keyword>
<dbReference type="AlphaFoldDB" id="A0A7U5RVI5"/>
<name>A0A7U5RVI5_MYCIT</name>
<organism evidence="4 6">
    <name type="scientific">Mycobacterium intracellulare subsp. chimaera</name>
    <dbReference type="NCBI Taxonomy" id="222805"/>
    <lineage>
        <taxon>Bacteria</taxon>
        <taxon>Bacillati</taxon>
        <taxon>Actinomycetota</taxon>
        <taxon>Actinomycetes</taxon>
        <taxon>Mycobacteriales</taxon>
        <taxon>Mycobacteriaceae</taxon>
        <taxon>Mycobacterium</taxon>
        <taxon>Mycobacterium avium complex (MAC)</taxon>
    </lineage>
</organism>
<evidence type="ECO:0000256" key="1">
    <source>
        <dbReference type="ARBA" id="ARBA00010515"/>
    </source>
</evidence>